<dbReference type="Gene3D" id="1.10.10.60">
    <property type="entry name" value="Homeodomain-like"/>
    <property type="match status" value="1"/>
</dbReference>
<keyword evidence="5" id="KW-0804">Transcription</keyword>
<evidence type="ECO:0000256" key="3">
    <source>
        <dbReference type="ARBA" id="ARBA00023015"/>
    </source>
</evidence>
<evidence type="ECO:0000313" key="7">
    <source>
        <dbReference type="EMBL" id="CAG2154646.1"/>
    </source>
</evidence>
<dbReference type="PANTHER" id="PTHR32071:SF35">
    <property type="entry name" value="ANAEROBIC NITRIC OXIDE REDUCTASE TRANSCRIPTION REGULATOR NORR"/>
    <property type="match status" value="1"/>
</dbReference>
<dbReference type="SMART" id="SM00065">
    <property type="entry name" value="GAF"/>
    <property type="match status" value="1"/>
</dbReference>
<dbReference type="InterPro" id="IPR009057">
    <property type="entry name" value="Homeodomain-like_sf"/>
</dbReference>
<keyword evidence="2" id="KW-0067">ATP-binding</keyword>
<gene>
    <name evidence="7" type="primary">norR2</name>
    <name evidence="7" type="ORF">LMG31506_05151</name>
</gene>
<dbReference type="InterPro" id="IPR002197">
    <property type="entry name" value="HTH_Fis"/>
</dbReference>
<dbReference type="Pfam" id="PF25601">
    <property type="entry name" value="AAA_lid_14"/>
    <property type="match status" value="1"/>
</dbReference>
<name>A0A916IXG4_9BURK</name>
<dbReference type="Gene3D" id="3.40.50.300">
    <property type="entry name" value="P-loop containing nucleotide triphosphate hydrolases"/>
    <property type="match status" value="1"/>
</dbReference>
<dbReference type="SUPFAM" id="SSF46689">
    <property type="entry name" value="Homeodomain-like"/>
    <property type="match status" value="1"/>
</dbReference>
<sequence>MTLNQRDIYTELLADVVAELPHAVRLQRLVGALRAYFGCGAVALLRLEEEHLRPVAVDGLVRDALGRRFAVGLHPRLGAILARRGVTCFHHDSVLPDPYDGLIDEHVGEPLPVHDCMGIRLELDGRAWGVLTLDALQVGTFDDAAQAELDGLTLLVETAIRTTRLEADIRALQLSRGKTPDNELPADESEIVGQSEAITGLLHELDVVADSELPVLLLGETGVGKELFAHRLHRLSRRSERPLVHVNCAALPESLAESELFGHVKGAFSGATGERPGRFEAADGGTLFLDEVGELPLAIQAKLLRTLQNGEIQRLGSDKPRRVDVRVIAATNRNLREHVRDGSFRADLYHRLSVYPIPIPPLRERGNDVLLLAGRFLELNRARLGMRSLRLSPAAQDALRRYRWPGNVRELEHVISRAALRSVSRGANRNDIVTLEPDLLDLDSLAPPSDASASVTNAAEAGHHHVALPAGTTLRDAVEQIQRDCIDQALRAQQGNWAQAARQLGIDASNLHKLAKRLGCK</sequence>
<dbReference type="AlphaFoldDB" id="A0A916IXG4"/>
<dbReference type="InterPro" id="IPR003018">
    <property type="entry name" value="GAF"/>
</dbReference>
<dbReference type="GO" id="GO:0043565">
    <property type="term" value="F:sequence-specific DNA binding"/>
    <property type="evidence" value="ECO:0007669"/>
    <property type="project" value="InterPro"/>
</dbReference>
<dbReference type="RefSeq" id="WP_211950003.1">
    <property type="nucleotide sequence ID" value="NZ_CAJPUY010000022.1"/>
</dbReference>
<dbReference type="InterPro" id="IPR027417">
    <property type="entry name" value="P-loop_NTPase"/>
</dbReference>
<dbReference type="Gene3D" id="3.30.450.40">
    <property type="match status" value="1"/>
</dbReference>
<dbReference type="GO" id="GO:0006355">
    <property type="term" value="P:regulation of DNA-templated transcription"/>
    <property type="evidence" value="ECO:0007669"/>
    <property type="project" value="InterPro"/>
</dbReference>
<organism evidence="7 8">
    <name type="scientific">Cupriavidus yeoncheonensis</name>
    <dbReference type="NCBI Taxonomy" id="1462994"/>
    <lineage>
        <taxon>Bacteria</taxon>
        <taxon>Pseudomonadati</taxon>
        <taxon>Pseudomonadota</taxon>
        <taxon>Betaproteobacteria</taxon>
        <taxon>Burkholderiales</taxon>
        <taxon>Burkholderiaceae</taxon>
        <taxon>Cupriavidus</taxon>
    </lineage>
</organism>
<dbReference type="GO" id="GO:0005524">
    <property type="term" value="F:ATP binding"/>
    <property type="evidence" value="ECO:0007669"/>
    <property type="project" value="UniProtKB-KW"/>
</dbReference>
<dbReference type="InterPro" id="IPR003593">
    <property type="entry name" value="AAA+_ATPase"/>
</dbReference>
<keyword evidence="1" id="KW-0547">Nucleotide-binding</keyword>
<feature type="domain" description="Sigma-54 factor interaction" evidence="6">
    <location>
        <begin position="191"/>
        <end position="420"/>
    </location>
</feature>
<dbReference type="Pfam" id="PF01590">
    <property type="entry name" value="GAF"/>
    <property type="match status" value="1"/>
</dbReference>
<dbReference type="PROSITE" id="PS50045">
    <property type="entry name" value="SIGMA54_INTERACT_4"/>
    <property type="match status" value="1"/>
</dbReference>
<dbReference type="InterPro" id="IPR058031">
    <property type="entry name" value="AAA_lid_NorR"/>
</dbReference>
<dbReference type="CDD" id="cd00009">
    <property type="entry name" value="AAA"/>
    <property type="match status" value="1"/>
</dbReference>
<evidence type="ECO:0000256" key="4">
    <source>
        <dbReference type="ARBA" id="ARBA00023125"/>
    </source>
</evidence>
<dbReference type="PROSITE" id="PS00676">
    <property type="entry name" value="SIGMA54_INTERACT_2"/>
    <property type="match status" value="1"/>
</dbReference>
<evidence type="ECO:0000256" key="2">
    <source>
        <dbReference type="ARBA" id="ARBA00022840"/>
    </source>
</evidence>
<dbReference type="SMART" id="SM00382">
    <property type="entry name" value="AAA"/>
    <property type="match status" value="1"/>
</dbReference>
<comment type="caution">
    <text evidence="7">The sequence shown here is derived from an EMBL/GenBank/DDBJ whole genome shotgun (WGS) entry which is preliminary data.</text>
</comment>
<dbReference type="InterPro" id="IPR029016">
    <property type="entry name" value="GAF-like_dom_sf"/>
</dbReference>
<evidence type="ECO:0000259" key="6">
    <source>
        <dbReference type="PROSITE" id="PS50045"/>
    </source>
</evidence>
<dbReference type="SUPFAM" id="SSF52540">
    <property type="entry name" value="P-loop containing nucleoside triphosphate hydrolases"/>
    <property type="match status" value="1"/>
</dbReference>
<dbReference type="PROSITE" id="PS00688">
    <property type="entry name" value="SIGMA54_INTERACT_3"/>
    <property type="match status" value="1"/>
</dbReference>
<dbReference type="PRINTS" id="PR01590">
    <property type="entry name" value="HTHFIS"/>
</dbReference>
<evidence type="ECO:0000313" key="8">
    <source>
        <dbReference type="Proteomes" id="UP000672934"/>
    </source>
</evidence>
<keyword evidence="4" id="KW-0238">DNA-binding</keyword>
<protein>
    <submittedName>
        <fullName evidence="7">Nitric oxide reductase transcription regulator NorR2</fullName>
    </submittedName>
</protein>
<reference evidence="7" key="1">
    <citation type="submission" date="2021-03" db="EMBL/GenBank/DDBJ databases">
        <authorList>
            <person name="Peeters C."/>
        </authorList>
    </citation>
    <scope>NUCLEOTIDE SEQUENCE</scope>
    <source>
        <strain evidence="7">LMG 31506</strain>
    </source>
</reference>
<dbReference type="PROSITE" id="PS00675">
    <property type="entry name" value="SIGMA54_INTERACT_1"/>
    <property type="match status" value="1"/>
</dbReference>
<dbReference type="FunFam" id="3.40.50.300:FF:000006">
    <property type="entry name" value="DNA-binding transcriptional regulator NtrC"/>
    <property type="match status" value="1"/>
</dbReference>
<keyword evidence="3" id="KW-0805">Transcription regulation</keyword>
<dbReference type="PANTHER" id="PTHR32071">
    <property type="entry name" value="TRANSCRIPTIONAL REGULATORY PROTEIN"/>
    <property type="match status" value="1"/>
</dbReference>
<dbReference type="Pfam" id="PF02954">
    <property type="entry name" value="HTH_8"/>
    <property type="match status" value="1"/>
</dbReference>
<dbReference type="InterPro" id="IPR002078">
    <property type="entry name" value="Sigma_54_int"/>
</dbReference>
<dbReference type="Gene3D" id="1.10.8.60">
    <property type="match status" value="1"/>
</dbReference>
<accession>A0A916IXG4</accession>
<proteinExistence type="predicted"/>
<dbReference type="InterPro" id="IPR025943">
    <property type="entry name" value="Sigma_54_int_dom_ATP-bd_2"/>
</dbReference>
<evidence type="ECO:0000256" key="1">
    <source>
        <dbReference type="ARBA" id="ARBA00022741"/>
    </source>
</evidence>
<dbReference type="InterPro" id="IPR025944">
    <property type="entry name" value="Sigma_54_int_dom_CS"/>
</dbReference>
<dbReference type="NCBIfam" id="NF003451">
    <property type="entry name" value="PRK05022.1"/>
    <property type="match status" value="1"/>
</dbReference>
<dbReference type="InterPro" id="IPR025662">
    <property type="entry name" value="Sigma_54_int_dom_ATP-bd_1"/>
</dbReference>
<dbReference type="EMBL" id="CAJPUY010000022">
    <property type="protein sequence ID" value="CAG2154646.1"/>
    <property type="molecule type" value="Genomic_DNA"/>
</dbReference>
<dbReference type="Proteomes" id="UP000672934">
    <property type="component" value="Unassembled WGS sequence"/>
</dbReference>
<evidence type="ECO:0000256" key="5">
    <source>
        <dbReference type="ARBA" id="ARBA00023163"/>
    </source>
</evidence>
<dbReference type="Pfam" id="PF00158">
    <property type="entry name" value="Sigma54_activat"/>
    <property type="match status" value="1"/>
</dbReference>
<keyword evidence="8" id="KW-1185">Reference proteome</keyword>
<dbReference type="SUPFAM" id="SSF55781">
    <property type="entry name" value="GAF domain-like"/>
    <property type="match status" value="1"/>
</dbReference>